<organism evidence="2 3">
    <name type="scientific">Colletotrichum shisoi</name>
    <dbReference type="NCBI Taxonomy" id="2078593"/>
    <lineage>
        <taxon>Eukaryota</taxon>
        <taxon>Fungi</taxon>
        <taxon>Dikarya</taxon>
        <taxon>Ascomycota</taxon>
        <taxon>Pezizomycotina</taxon>
        <taxon>Sordariomycetes</taxon>
        <taxon>Hypocreomycetidae</taxon>
        <taxon>Glomerellales</taxon>
        <taxon>Glomerellaceae</taxon>
        <taxon>Colletotrichum</taxon>
        <taxon>Colletotrichum destructivum species complex</taxon>
    </lineage>
</organism>
<evidence type="ECO:0000256" key="1">
    <source>
        <dbReference type="SAM" id="MobiDB-lite"/>
    </source>
</evidence>
<evidence type="ECO:0000313" key="2">
    <source>
        <dbReference type="EMBL" id="TQN66022.1"/>
    </source>
</evidence>
<protein>
    <submittedName>
        <fullName evidence="2">Uncharacterized protein</fullName>
    </submittedName>
</protein>
<gene>
    <name evidence="2" type="ORF">CSHISOI_09390</name>
</gene>
<feature type="non-terminal residue" evidence="2">
    <location>
        <position position="1"/>
    </location>
</feature>
<sequence length="171" mass="18337">TTPPLSTSECAWSQNSSPPFKEASYCYSPRRRTTVTVAAKHLARDLTLTNTDATMQEDGCTSARSSSCLTEGGRHPPQETGTRSPGLVQPAIAGVFGRRRAGLRQGNQCSPSALSREKNPTASLAGSPAGLPSQGFGPRYGRFGPRRPRRPRRPRLRAAASTMGRNSLEVL</sequence>
<feature type="compositionally biased region" description="Basic residues" evidence="1">
    <location>
        <begin position="144"/>
        <end position="156"/>
    </location>
</feature>
<dbReference type="EMBL" id="PUHP01001358">
    <property type="protein sequence ID" value="TQN66022.1"/>
    <property type="molecule type" value="Genomic_DNA"/>
</dbReference>
<dbReference type="Proteomes" id="UP000326340">
    <property type="component" value="Unassembled WGS sequence"/>
</dbReference>
<reference evidence="2 3" key="1">
    <citation type="journal article" date="2019" name="Sci. Rep.">
        <title>Colletotrichum shisoi sp. nov., an anthracnose pathogen of Perilla frutescens in Japan: molecular phylogenetic, morphological and genomic evidence.</title>
        <authorList>
            <person name="Gan P."/>
            <person name="Tsushima A."/>
            <person name="Hiroyama R."/>
            <person name="Narusaka M."/>
            <person name="Takano Y."/>
            <person name="Narusaka Y."/>
            <person name="Kawaradani M."/>
            <person name="Damm U."/>
            <person name="Shirasu K."/>
        </authorList>
    </citation>
    <scope>NUCLEOTIDE SEQUENCE [LARGE SCALE GENOMIC DNA]</scope>
    <source>
        <strain evidence="2 3">PG-2018a</strain>
    </source>
</reference>
<comment type="caution">
    <text evidence="2">The sequence shown here is derived from an EMBL/GenBank/DDBJ whole genome shotgun (WGS) entry which is preliminary data.</text>
</comment>
<evidence type="ECO:0000313" key="3">
    <source>
        <dbReference type="Proteomes" id="UP000326340"/>
    </source>
</evidence>
<dbReference type="AlphaFoldDB" id="A0A5Q4BGF1"/>
<keyword evidence="3" id="KW-1185">Reference proteome</keyword>
<name>A0A5Q4BGF1_9PEZI</name>
<proteinExistence type="predicted"/>
<feature type="region of interest" description="Disordered" evidence="1">
    <location>
        <begin position="57"/>
        <end position="171"/>
    </location>
</feature>
<accession>A0A5Q4BGF1</accession>